<organism evidence="2 3">
    <name type="scientific">Plakobranchus ocellatus</name>
    <dbReference type="NCBI Taxonomy" id="259542"/>
    <lineage>
        <taxon>Eukaryota</taxon>
        <taxon>Metazoa</taxon>
        <taxon>Spiralia</taxon>
        <taxon>Lophotrochozoa</taxon>
        <taxon>Mollusca</taxon>
        <taxon>Gastropoda</taxon>
        <taxon>Heterobranchia</taxon>
        <taxon>Euthyneura</taxon>
        <taxon>Panpulmonata</taxon>
        <taxon>Sacoglossa</taxon>
        <taxon>Placobranchoidea</taxon>
        <taxon>Plakobranchidae</taxon>
        <taxon>Plakobranchus</taxon>
    </lineage>
</organism>
<proteinExistence type="predicted"/>
<feature type="compositionally biased region" description="Basic and acidic residues" evidence="1">
    <location>
        <begin position="34"/>
        <end position="53"/>
    </location>
</feature>
<dbReference type="Proteomes" id="UP000735302">
    <property type="component" value="Unassembled WGS sequence"/>
</dbReference>
<gene>
    <name evidence="2" type="ORF">PoB_004710900</name>
</gene>
<dbReference type="AlphaFoldDB" id="A0AAV4BP29"/>
<dbReference type="EMBL" id="BLXT01005178">
    <property type="protein sequence ID" value="GFO20604.1"/>
    <property type="molecule type" value="Genomic_DNA"/>
</dbReference>
<reference evidence="2 3" key="1">
    <citation type="journal article" date="2021" name="Elife">
        <title>Chloroplast acquisition without the gene transfer in kleptoplastic sea slugs, Plakobranchus ocellatus.</title>
        <authorList>
            <person name="Maeda T."/>
            <person name="Takahashi S."/>
            <person name="Yoshida T."/>
            <person name="Shimamura S."/>
            <person name="Takaki Y."/>
            <person name="Nagai Y."/>
            <person name="Toyoda A."/>
            <person name="Suzuki Y."/>
            <person name="Arimoto A."/>
            <person name="Ishii H."/>
            <person name="Satoh N."/>
            <person name="Nishiyama T."/>
            <person name="Hasebe M."/>
            <person name="Maruyama T."/>
            <person name="Minagawa J."/>
            <person name="Obokata J."/>
            <person name="Shigenobu S."/>
        </authorList>
    </citation>
    <scope>NUCLEOTIDE SEQUENCE [LARGE SCALE GENOMIC DNA]</scope>
</reference>
<feature type="region of interest" description="Disordered" evidence="1">
    <location>
        <begin position="1"/>
        <end position="20"/>
    </location>
</feature>
<evidence type="ECO:0000313" key="3">
    <source>
        <dbReference type="Proteomes" id="UP000735302"/>
    </source>
</evidence>
<sequence>MISLQKEDPAKQGLAGVKKADRRGNKTVYFEKIKGQPAEELHHEEHRCDETRTGDGSVPAASLAVVGDDNEGSSVDDCGCEVLSELDCWGSKETIKDLKFGYELFTEQRRELEDLAGYYFLIITDRHGSTTVEEHRIQLNVFNTY</sequence>
<feature type="region of interest" description="Disordered" evidence="1">
    <location>
        <begin position="34"/>
        <end position="60"/>
    </location>
</feature>
<evidence type="ECO:0000256" key="1">
    <source>
        <dbReference type="SAM" id="MobiDB-lite"/>
    </source>
</evidence>
<keyword evidence="3" id="KW-1185">Reference proteome</keyword>
<comment type="caution">
    <text evidence="2">The sequence shown here is derived from an EMBL/GenBank/DDBJ whole genome shotgun (WGS) entry which is preliminary data.</text>
</comment>
<protein>
    <submittedName>
        <fullName evidence="2">Uncharacterized protein</fullName>
    </submittedName>
</protein>
<evidence type="ECO:0000313" key="2">
    <source>
        <dbReference type="EMBL" id="GFO20604.1"/>
    </source>
</evidence>
<name>A0AAV4BP29_9GAST</name>
<accession>A0AAV4BP29</accession>
<feature type="compositionally biased region" description="Basic and acidic residues" evidence="1">
    <location>
        <begin position="1"/>
        <end position="10"/>
    </location>
</feature>